<evidence type="ECO:0000256" key="1">
    <source>
        <dbReference type="SAM" id="MobiDB-lite"/>
    </source>
</evidence>
<proteinExistence type="predicted"/>
<keyword evidence="2" id="KW-0812">Transmembrane</keyword>
<keyword evidence="5" id="KW-1185">Reference proteome</keyword>
<dbReference type="EMBL" id="CAXAMN010024951">
    <property type="protein sequence ID" value="CAK9091303.1"/>
    <property type="molecule type" value="Genomic_DNA"/>
</dbReference>
<evidence type="ECO:0000256" key="2">
    <source>
        <dbReference type="SAM" id="Phobius"/>
    </source>
</evidence>
<feature type="region of interest" description="Disordered" evidence="1">
    <location>
        <begin position="1"/>
        <end position="37"/>
    </location>
</feature>
<feature type="transmembrane region" description="Helical" evidence="2">
    <location>
        <begin position="625"/>
        <end position="649"/>
    </location>
</feature>
<feature type="transmembrane region" description="Helical" evidence="2">
    <location>
        <begin position="432"/>
        <end position="450"/>
    </location>
</feature>
<protein>
    <submittedName>
        <fullName evidence="3">Uncharacterized protein</fullName>
    </submittedName>
</protein>
<feature type="transmembrane region" description="Helical" evidence="2">
    <location>
        <begin position="669"/>
        <end position="689"/>
    </location>
</feature>
<sequence length="718" mass="80421">MASNLVAMADTPLANTGQESSNLPSSKSQKQVQTHSISGEAELRQLGSTPGAMVLKGAPSWQQTMSECLATYDKPENFRFYSRHSSLLGHDIAHVGNPQVCTDGGHSFFWGLLAIRIAGSLKDVALEFGLCVPSSCSYPVVDTVFVPYLLGRYMGKNWGPRQVEIQTRWHQETNEVDKEDTASHFMFKVVALHPGGAPAWYQNEWPYRQKLWQYQPSWWPSPENARILGFLMVPPLLAGALLRMLDLCGLKHTALRDALRFFAPQRHLADLCSRSAAEVSDLHLLRLVLQFLVCWQHVILLVDWLGNSGHSGIESFQPLTSQAAKVLGRVNHTFSCLTAYLSFRSMQRALHGHQGVWVGSRVAIMWLLRRWLRQACELGFWMFFFLRLSRDIPWKPFPEFARIWYQDRLEMCVAAPLRRGCQFPPDLAPPMWILSLLFVYAPVNAALKLYAPAVTVCHNMQIFENLFAVSVLAAGVGLVQHCFGRFGPLVGHMGSTAAAITLTALGLWWQPEILHEGFRAGHRFVGMTTAHLLPGALLCALVPNCFRAGRSVAATLVALSLFVDWLVLPPTEVVDEQKPVTVAEMVFSPYKAGSFILSNCLHAVGIALLLNSMEKEREAAESTSWWVLLASRLSLGINLSNIFVIHYIRGRLLLMPIEFHHIHVMGYTLWIWLSAVLVSIVVYCMVTPYSCLGDAALKRLAVTRKEHLKKSCEQSRKP</sequence>
<keyword evidence="2" id="KW-1133">Transmembrane helix</keyword>
<gene>
    <name evidence="3" type="ORF">CCMP2556_LOCUS43754</name>
    <name evidence="4" type="ORF">CCMP2556_LOCUS43807</name>
</gene>
<dbReference type="EMBL" id="CAXAMN010024929">
    <property type="protein sequence ID" value="CAK9091171.1"/>
    <property type="molecule type" value="Genomic_DNA"/>
</dbReference>
<feature type="transmembrane region" description="Helical" evidence="2">
    <location>
        <begin position="462"/>
        <end position="483"/>
    </location>
</feature>
<feature type="transmembrane region" description="Helical" evidence="2">
    <location>
        <begin position="551"/>
        <end position="568"/>
    </location>
</feature>
<dbReference type="Proteomes" id="UP001642484">
    <property type="component" value="Unassembled WGS sequence"/>
</dbReference>
<evidence type="ECO:0000313" key="5">
    <source>
        <dbReference type="Proteomes" id="UP001642484"/>
    </source>
</evidence>
<reference evidence="3 5" key="1">
    <citation type="submission" date="2024-02" db="EMBL/GenBank/DDBJ databases">
        <authorList>
            <person name="Chen Y."/>
            <person name="Shah S."/>
            <person name="Dougan E. K."/>
            <person name="Thang M."/>
            <person name="Chan C."/>
        </authorList>
    </citation>
    <scope>NUCLEOTIDE SEQUENCE [LARGE SCALE GENOMIC DNA]</scope>
</reference>
<keyword evidence="2" id="KW-0472">Membrane</keyword>
<organism evidence="3 5">
    <name type="scientific">Durusdinium trenchii</name>
    <dbReference type="NCBI Taxonomy" id="1381693"/>
    <lineage>
        <taxon>Eukaryota</taxon>
        <taxon>Sar</taxon>
        <taxon>Alveolata</taxon>
        <taxon>Dinophyceae</taxon>
        <taxon>Suessiales</taxon>
        <taxon>Symbiodiniaceae</taxon>
        <taxon>Durusdinium</taxon>
    </lineage>
</organism>
<feature type="compositionally biased region" description="Polar residues" evidence="1">
    <location>
        <begin position="13"/>
        <end position="37"/>
    </location>
</feature>
<feature type="transmembrane region" description="Helical" evidence="2">
    <location>
        <begin position="592"/>
        <end position="613"/>
    </location>
</feature>
<comment type="caution">
    <text evidence="3">The sequence shown here is derived from an EMBL/GenBank/DDBJ whole genome shotgun (WGS) entry which is preliminary data.</text>
</comment>
<evidence type="ECO:0000313" key="4">
    <source>
        <dbReference type="EMBL" id="CAK9091303.1"/>
    </source>
</evidence>
<evidence type="ECO:0000313" key="3">
    <source>
        <dbReference type="EMBL" id="CAK9091171.1"/>
    </source>
</evidence>
<accession>A0ABP0QSF3</accession>
<name>A0ABP0QSF3_9DINO</name>